<accession>A0A4V4HHL5</accession>
<name>A0A4V4HHL5_DENBC</name>
<feature type="non-terminal residue" evidence="1">
    <location>
        <position position="52"/>
    </location>
</feature>
<organism evidence="1 2">
    <name type="scientific">Dendrothele bispora (strain CBS 962.96)</name>
    <dbReference type="NCBI Taxonomy" id="1314807"/>
    <lineage>
        <taxon>Eukaryota</taxon>
        <taxon>Fungi</taxon>
        <taxon>Dikarya</taxon>
        <taxon>Basidiomycota</taxon>
        <taxon>Agaricomycotina</taxon>
        <taxon>Agaricomycetes</taxon>
        <taxon>Agaricomycetidae</taxon>
        <taxon>Agaricales</taxon>
        <taxon>Agaricales incertae sedis</taxon>
        <taxon>Dendrothele</taxon>
    </lineage>
</organism>
<proteinExistence type="predicted"/>
<evidence type="ECO:0000313" key="2">
    <source>
        <dbReference type="Proteomes" id="UP000297245"/>
    </source>
</evidence>
<dbReference type="EMBL" id="ML179070">
    <property type="protein sequence ID" value="THV03136.1"/>
    <property type="molecule type" value="Genomic_DNA"/>
</dbReference>
<gene>
    <name evidence="1" type="ORF">K435DRAFT_775147</name>
</gene>
<sequence>MLPLDFSAGSGLELRPRFPSSLLLGHSHGCIGREKGILFGFQWQNSKPRSFS</sequence>
<protein>
    <submittedName>
        <fullName evidence="1">Uncharacterized protein</fullName>
    </submittedName>
</protein>
<evidence type="ECO:0000313" key="1">
    <source>
        <dbReference type="EMBL" id="THV03136.1"/>
    </source>
</evidence>
<dbReference type="Proteomes" id="UP000297245">
    <property type="component" value="Unassembled WGS sequence"/>
</dbReference>
<keyword evidence="2" id="KW-1185">Reference proteome</keyword>
<reference evidence="1 2" key="1">
    <citation type="journal article" date="2019" name="Nat. Ecol. Evol.">
        <title>Megaphylogeny resolves global patterns of mushroom evolution.</title>
        <authorList>
            <person name="Varga T."/>
            <person name="Krizsan K."/>
            <person name="Foldi C."/>
            <person name="Dima B."/>
            <person name="Sanchez-Garcia M."/>
            <person name="Sanchez-Ramirez S."/>
            <person name="Szollosi G.J."/>
            <person name="Szarkandi J.G."/>
            <person name="Papp V."/>
            <person name="Albert L."/>
            <person name="Andreopoulos W."/>
            <person name="Angelini C."/>
            <person name="Antonin V."/>
            <person name="Barry K.W."/>
            <person name="Bougher N.L."/>
            <person name="Buchanan P."/>
            <person name="Buyck B."/>
            <person name="Bense V."/>
            <person name="Catcheside P."/>
            <person name="Chovatia M."/>
            <person name="Cooper J."/>
            <person name="Damon W."/>
            <person name="Desjardin D."/>
            <person name="Finy P."/>
            <person name="Geml J."/>
            <person name="Haridas S."/>
            <person name="Hughes K."/>
            <person name="Justo A."/>
            <person name="Karasinski D."/>
            <person name="Kautmanova I."/>
            <person name="Kiss B."/>
            <person name="Kocsube S."/>
            <person name="Kotiranta H."/>
            <person name="LaButti K.M."/>
            <person name="Lechner B.E."/>
            <person name="Liimatainen K."/>
            <person name="Lipzen A."/>
            <person name="Lukacs Z."/>
            <person name="Mihaltcheva S."/>
            <person name="Morgado L.N."/>
            <person name="Niskanen T."/>
            <person name="Noordeloos M.E."/>
            <person name="Ohm R.A."/>
            <person name="Ortiz-Santana B."/>
            <person name="Ovrebo C."/>
            <person name="Racz N."/>
            <person name="Riley R."/>
            <person name="Savchenko A."/>
            <person name="Shiryaev A."/>
            <person name="Soop K."/>
            <person name="Spirin V."/>
            <person name="Szebenyi C."/>
            <person name="Tomsovsky M."/>
            <person name="Tulloss R.E."/>
            <person name="Uehling J."/>
            <person name="Grigoriev I.V."/>
            <person name="Vagvolgyi C."/>
            <person name="Papp T."/>
            <person name="Martin F.M."/>
            <person name="Miettinen O."/>
            <person name="Hibbett D.S."/>
            <person name="Nagy L.G."/>
        </authorList>
    </citation>
    <scope>NUCLEOTIDE SEQUENCE [LARGE SCALE GENOMIC DNA]</scope>
    <source>
        <strain evidence="1 2">CBS 962.96</strain>
    </source>
</reference>
<dbReference type="AlphaFoldDB" id="A0A4V4HHL5"/>